<accession>T0LNG5</accession>
<protein>
    <submittedName>
        <fullName evidence="1">Uncharacterized protein</fullName>
    </submittedName>
</protein>
<name>T0LNG5_COLGC</name>
<proteinExistence type="predicted"/>
<organism evidence="1 2">
    <name type="scientific">Colletotrichum gloeosporioides (strain Cg-14)</name>
    <name type="common">Anthracnose fungus</name>
    <name type="synonym">Glomerella cingulata</name>
    <dbReference type="NCBI Taxonomy" id="1237896"/>
    <lineage>
        <taxon>Eukaryota</taxon>
        <taxon>Fungi</taxon>
        <taxon>Dikarya</taxon>
        <taxon>Ascomycota</taxon>
        <taxon>Pezizomycotina</taxon>
        <taxon>Sordariomycetes</taxon>
        <taxon>Hypocreomycetidae</taxon>
        <taxon>Glomerellales</taxon>
        <taxon>Glomerellaceae</taxon>
        <taxon>Colletotrichum</taxon>
        <taxon>Colletotrichum gloeosporioides species complex</taxon>
    </lineage>
</organism>
<dbReference type="HOGENOM" id="CLU_3159939_0_0_1"/>
<gene>
    <name evidence="1" type="ORF">CGLO_10867</name>
</gene>
<dbReference type="EMBL" id="AMYD01002244">
    <property type="protein sequence ID" value="EQB49765.1"/>
    <property type="molecule type" value="Genomic_DNA"/>
</dbReference>
<evidence type="ECO:0000313" key="1">
    <source>
        <dbReference type="EMBL" id="EQB49765.1"/>
    </source>
</evidence>
<dbReference type="AlphaFoldDB" id="T0LNG5"/>
<sequence length="48" mass="5529">MTEEDPVNEVDDFFTCCGIKACKWFIKQQNVDIVDKYARNGDTLFLPA</sequence>
<dbReference type="Proteomes" id="UP000015530">
    <property type="component" value="Unassembled WGS sequence"/>
</dbReference>
<reference evidence="2" key="1">
    <citation type="journal article" date="2013" name="Mol. Plant Microbe Interact.">
        <title>Global aspects of pacC regulation of pathogenicity genes in Colletotrichum gloeosporioides as revealed by transcriptome analysis.</title>
        <authorList>
            <person name="Alkan N."/>
            <person name="Meng X."/>
            <person name="Friedlander G."/>
            <person name="Reuveni E."/>
            <person name="Sukno S."/>
            <person name="Sherman A."/>
            <person name="Thon M."/>
            <person name="Fluhr R."/>
            <person name="Prusky D."/>
        </authorList>
    </citation>
    <scope>NUCLEOTIDE SEQUENCE [LARGE SCALE GENOMIC DNA]</scope>
    <source>
        <strain evidence="2">Cg-14</strain>
    </source>
</reference>
<evidence type="ECO:0000313" key="2">
    <source>
        <dbReference type="Proteomes" id="UP000015530"/>
    </source>
</evidence>
<comment type="caution">
    <text evidence="1">The sequence shown here is derived from an EMBL/GenBank/DDBJ whole genome shotgun (WGS) entry which is preliminary data.</text>
</comment>